<accession>W1Y7J4</accession>
<sequence>MLAKVEGSFGGWGDMLSGLLGGLAPSPILDQLNGKWPIIHLSKPCSPYGIGGTPN</sequence>
<proteinExistence type="predicted"/>
<dbReference type="AlphaFoldDB" id="W1Y7J4"/>
<protein>
    <submittedName>
        <fullName evidence="1">Bacteriocin class II with double-glycine leader peptide</fullName>
    </submittedName>
</protein>
<gene>
    <name evidence="1" type="ORF">Q604_UNBC08654G0001</name>
</gene>
<dbReference type="EMBL" id="AZMM01008654">
    <property type="protein sequence ID" value="ETJ37109.1"/>
    <property type="molecule type" value="Genomic_DNA"/>
</dbReference>
<feature type="non-terminal residue" evidence="1">
    <location>
        <position position="55"/>
    </location>
</feature>
<organism evidence="1">
    <name type="scientific">human gut metagenome</name>
    <dbReference type="NCBI Taxonomy" id="408170"/>
    <lineage>
        <taxon>unclassified sequences</taxon>
        <taxon>metagenomes</taxon>
        <taxon>organismal metagenomes</taxon>
    </lineage>
</organism>
<comment type="caution">
    <text evidence="1">The sequence shown here is derived from an EMBL/GenBank/DDBJ whole genome shotgun (WGS) entry which is preliminary data.</text>
</comment>
<name>W1Y7J4_9ZZZZ</name>
<reference evidence="1" key="1">
    <citation type="submission" date="2013-12" db="EMBL/GenBank/DDBJ databases">
        <title>A Varibaculum cambriense genome reconstructed from a premature infant gut community with otherwise low bacterial novelty that shifts toward anaerobic metabolism during the third week of life.</title>
        <authorList>
            <person name="Brown C.T."/>
            <person name="Sharon I."/>
            <person name="Thomas B.C."/>
            <person name="Castelle C.J."/>
            <person name="Morowitz M.J."/>
            <person name="Banfield J.F."/>
        </authorList>
    </citation>
    <scope>NUCLEOTIDE SEQUENCE</scope>
</reference>
<evidence type="ECO:0000313" key="1">
    <source>
        <dbReference type="EMBL" id="ETJ37109.1"/>
    </source>
</evidence>